<evidence type="ECO:0000256" key="7">
    <source>
        <dbReference type="SAM" id="Phobius"/>
    </source>
</evidence>
<evidence type="ECO:0000313" key="10">
    <source>
        <dbReference type="Proteomes" id="UP001296993"/>
    </source>
</evidence>
<feature type="domain" description="Cardiolipin synthase N-terminal" evidence="8">
    <location>
        <begin position="14"/>
        <end position="59"/>
    </location>
</feature>
<dbReference type="InterPro" id="IPR027379">
    <property type="entry name" value="CLS_N"/>
</dbReference>
<evidence type="ECO:0000256" key="6">
    <source>
        <dbReference type="SAM" id="MobiDB-lite"/>
    </source>
</evidence>
<proteinExistence type="predicted"/>
<evidence type="ECO:0000256" key="3">
    <source>
        <dbReference type="ARBA" id="ARBA00022692"/>
    </source>
</evidence>
<comment type="subcellular location">
    <subcellularLocation>
        <location evidence="1">Cell membrane</location>
        <topology evidence="1">Multi-pass membrane protein</topology>
    </subcellularLocation>
</comment>
<keyword evidence="3 7" id="KW-0812">Transmembrane</keyword>
<evidence type="ECO:0000256" key="5">
    <source>
        <dbReference type="ARBA" id="ARBA00023136"/>
    </source>
</evidence>
<evidence type="ECO:0000259" key="8">
    <source>
        <dbReference type="Pfam" id="PF13396"/>
    </source>
</evidence>
<evidence type="ECO:0000313" key="9">
    <source>
        <dbReference type="EMBL" id="MBP2387094.1"/>
    </source>
</evidence>
<feature type="transmembrane region" description="Helical" evidence="7">
    <location>
        <begin position="38"/>
        <end position="57"/>
    </location>
</feature>
<dbReference type="Proteomes" id="UP001296993">
    <property type="component" value="Unassembled WGS sequence"/>
</dbReference>
<keyword evidence="2" id="KW-1003">Cell membrane</keyword>
<dbReference type="RefSeq" id="WP_209999012.1">
    <property type="nucleotide sequence ID" value="NZ_BAAAJY010000005.1"/>
</dbReference>
<name>A0ABS4XF63_9MICC</name>
<feature type="region of interest" description="Disordered" evidence="6">
    <location>
        <begin position="63"/>
        <end position="138"/>
    </location>
</feature>
<feature type="compositionally biased region" description="Basic and acidic residues" evidence="6">
    <location>
        <begin position="89"/>
        <end position="138"/>
    </location>
</feature>
<evidence type="ECO:0000256" key="1">
    <source>
        <dbReference type="ARBA" id="ARBA00004651"/>
    </source>
</evidence>
<accession>A0ABS4XF63</accession>
<sequence>MVRNIIFAALVALAVTIYALIECVRTRPSDVRSLPKVGWVAAIILLPLIGAGLWFWLGRPVTGGQRQAPGTRPATGAPDDDEAFLRNLETQRRNKARDEELRRKEAELKERERKAAEENHKKPEEGGNQSEDKPHHTP</sequence>
<keyword evidence="10" id="KW-1185">Reference proteome</keyword>
<dbReference type="EMBL" id="JAGIOF010000001">
    <property type="protein sequence ID" value="MBP2387094.1"/>
    <property type="molecule type" value="Genomic_DNA"/>
</dbReference>
<evidence type="ECO:0000256" key="2">
    <source>
        <dbReference type="ARBA" id="ARBA00022475"/>
    </source>
</evidence>
<evidence type="ECO:0000256" key="4">
    <source>
        <dbReference type="ARBA" id="ARBA00022989"/>
    </source>
</evidence>
<keyword evidence="5 7" id="KW-0472">Membrane</keyword>
<comment type="caution">
    <text evidence="9">The sequence shown here is derived from an EMBL/GenBank/DDBJ whole genome shotgun (WGS) entry which is preliminary data.</text>
</comment>
<gene>
    <name evidence="9" type="ORF">JOF47_002605</name>
</gene>
<dbReference type="Pfam" id="PF13396">
    <property type="entry name" value="PLDc_N"/>
    <property type="match status" value="1"/>
</dbReference>
<organism evidence="9 10">
    <name type="scientific">Paeniglutamicibacter kerguelensis</name>
    <dbReference type="NCBI Taxonomy" id="254788"/>
    <lineage>
        <taxon>Bacteria</taxon>
        <taxon>Bacillati</taxon>
        <taxon>Actinomycetota</taxon>
        <taxon>Actinomycetes</taxon>
        <taxon>Micrococcales</taxon>
        <taxon>Micrococcaceae</taxon>
        <taxon>Paeniglutamicibacter</taxon>
    </lineage>
</organism>
<protein>
    <recommendedName>
        <fullName evidence="8">Cardiolipin synthase N-terminal domain-containing protein</fullName>
    </recommendedName>
</protein>
<reference evidence="9 10" key="1">
    <citation type="submission" date="2021-03" db="EMBL/GenBank/DDBJ databases">
        <title>Sequencing the genomes of 1000 actinobacteria strains.</title>
        <authorList>
            <person name="Klenk H.-P."/>
        </authorList>
    </citation>
    <scope>NUCLEOTIDE SEQUENCE [LARGE SCALE GENOMIC DNA]</scope>
    <source>
        <strain evidence="9 10">DSM 15797</strain>
    </source>
</reference>
<keyword evidence="4 7" id="KW-1133">Transmembrane helix</keyword>